<accession>A0A7J3MZW6</accession>
<dbReference type="EMBL" id="DTDH01000180">
    <property type="protein sequence ID" value="HGT99105.1"/>
    <property type="molecule type" value="Genomic_DNA"/>
</dbReference>
<protein>
    <submittedName>
        <fullName evidence="4">MFS transporter</fullName>
    </submittedName>
</protein>
<feature type="domain" description="Major facilitator superfamily (MFS) profile" evidence="2">
    <location>
        <begin position="1"/>
        <end position="407"/>
    </location>
</feature>
<sequence>MSKIWYIVVAFMSMLFASFGTAGSLFILYIKDIYGLDNITPIAIGATISSGVSIAAMIVMGYLYDRYGLFVPMITATGSMAGWSFCIGYMGRFSSWYQASTVWYVAAVLQGFVMASIMIGLNPTLMTMFPNRRGLAVSVTQSAQALAMSFWSYTSIYLIKLLNFFNALAVMGLIGTTSIALTTITFSRIRASDSAKDGEDDRHSQNRIEKQDYLSKRLLALSFAMIFFIALSSVVIMSFFAGLIEESFTFATTSTSIREDIVPQVMMVTGFLQALAAILWGYSIDRLGPLKTIPIIYSMETVNTVLSFIVYTVNPWVASLFIALRYIFFSAEPIVHWALIPALFGLKSLGKISGILNTAPMVASVLAPVAGGLIRDIYGSHRYILTLSMVLSLLSLVFYIVMKSTANRAKISSLEVY</sequence>
<feature type="transmembrane region" description="Helical" evidence="1">
    <location>
        <begin position="42"/>
        <end position="64"/>
    </location>
</feature>
<feature type="transmembrane region" description="Helical" evidence="1">
    <location>
        <begin position="352"/>
        <end position="371"/>
    </location>
</feature>
<feature type="transmembrane region" description="Helical" evidence="1">
    <location>
        <begin position="6"/>
        <end position="30"/>
    </location>
</feature>
<reference evidence="4" key="1">
    <citation type="journal article" date="2020" name="mSystems">
        <title>Genome- and Community-Level Interaction Insights into Carbon Utilization and Element Cycling Functions of Hydrothermarchaeota in Hydrothermal Sediment.</title>
        <authorList>
            <person name="Zhou Z."/>
            <person name="Liu Y."/>
            <person name="Xu W."/>
            <person name="Pan J."/>
            <person name="Luo Z.H."/>
            <person name="Li M."/>
        </authorList>
    </citation>
    <scope>NUCLEOTIDE SEQUENCE [LARGE SCALE GENOMIC DNA]</scope>
    <source>
        <strain evidence="3">SpSt-629</strain>
        <strain evidence="4">SpSt-688</strain>
    </source>
</reference>
<feature type="transmembrane region" description="Helical" evidence="1">
    <location>
        <begin position="218"/>
        <end position="241"/>
    </location>
</feature>
<dbReference type="Gene3D" id="1.20.1250.20">
    <property type="entry name" value="MFS general substrate transporter like domains"/>
    <property type="match status" value="2"/>
</dbReference>
<feature type="transmembrane region" description="Helical" evidence="1">
    <location>
        <begin position="164"/>
        <end position="186"/>
    </location>
</feature>
<feature type="transmembrane region" description="Helical" evidence="1">
    <location>
        <begin position="261"/>
        <end position="282"/>
    </location>
</feature>
<dbReference type="Pfam" id="PF07690">
    <property type="entry name" value="MFS_1"/>
    <property type="match status" value="1"/>
</dbReference>
<dbReference type="EMBL" id="DTAU01000141">
    <property type="protein sequence ID" value="HFQ79504.1"/>
    <property type="molecule type" value="Genomic_DNA"/>
</dbReference>
<evidence type="ECO:0000313" key="3">
    <source>
        <dbReference type="EMBL" id="HFQ79504.1"/>
    </source>
</evidence>
<name>A0A7J3MZW6_9CREN</name>
<gene>
    <name evidence="3" type="ORF">ENT99_07415</name>
    <name evidence="4" type="ORF">ENU64_06730</name>
</gene>
<dbReference type="PROSITE" id="PS50850">
    <property type="entry name" value="MFS"/>
    <property type="match status" value="1"/>
</dbReference>
<dbReference type="InterPro" id="IPR036259">
    <property type="entry name" value="MFS_trans_sf"/>
</dbReference>
<organism evidence="4">
    <name type="scientific">Ignisphaera aggregans</name>
    <dbReference type="NCBI Taxonomy" id="334771"/>
    <lineage>
        <taxon>Archaea</taxon>
        <taxon>Thermoproteota</taxon>
        <taxon>Thermoprotei</taxon>
        <taxon>Desulfurococcales</taxon>
        <taxon>Desulfurococcaceae</taxon>
        <taxon>Ignisphaera</taxon>
    </lineage>
</organism>
<feature type="transmembrane region" description="Helical" evidence="1">
    <location>
        <begin position="294"/>
        <end position="313"/>
    </location>
</feature>
<proteinExistence type="predicted"/>
<keyword evidence="1" id="KW-0472">Membrane</keyword>
<dbReference type="SUPFAM" id="SSF103473">
    <property type="entry name" value="MFS general substrate transporter"/>
    <property type="match status" value="1"/>
</dbReference>
<keyword evidence="1" id="KW-1133">Transmembrane helix</keyword>
<comment type="caution">
    <text evidence="4">The sequence shown here is derived from an EMBL/GenBank/DDBJ whole genome shotgun (WGS) entry which is preliminary data.</text>
</comment>
<feature type="transmembrane region" description="Helical" evidence="1">
    <location>
        <begin position="70"/>
        <end position="90"/>
    </location>
</feature>
<evidence type="ECO:0000313" key="4">
    <source>
        <dbReference type="EMBL" id="HGT99105.1"/>
    </source>
</evidence>
<feature type="transmembrane region" description="Helical" evidence="1">
    <location>
        <begin position="102"/>
        <end position="121"/>
    </location>
</feature>
<keyword evidence="1" id="KW-0812">Transmembrane</keyword>
<evidence type="ECO:0000256" key="1">
    <source>
        <dbReference type="SAM" id="Phobius"/>
    </source>
</evidence>
<dbReference type="InterPro" id="IPR011701">
    <property type="entry name" value="MFS"/>
</dbReference>
<dbReference type="AlphaFoldDB" id="A0A7J3MZW6"/>
<feature type="transmembrane region" description="Helical" evidence="1">
    <location>
        <begin position="383"/>
        <end position="402"/>
    </location>
</feature>
<feature type="transmembrane region" description="Helical" evidence="1">
    <location>
        <begin position="319"/>
        <end position="340"/>
    </location>
</feature>
<dbReference type="InterPro" id="IPR020846">
    <property type="entry name" value="MFS_dom"/>
</dbReference>
<dbReference type="GO" id="GO:0022857">
    <property type="term" value="F:transmembrane transporter activity"/>
    <property type="evidence" value="ECO:0007669"/>
    <property type="project" value="InterPro"/>
</dbReference>
<evidence type="ECO:0000259" key="2">
    <source>
        <dbReference type="PROSITE" id="PS50850"/>
    </source>
</evidence>